<sequence>MPAQTIQRLLLFLFVAFAALTAFQQLRYGMICGRSEQEDRQDDPKAKACHAQAMLYAVLAAVSLIANIIVGALTRG</sequence>
<proteinExistence type="predicted"/>
<evidence type="ECO:0000313" key="2">
    <source>
        <dbReference type="EMBL" id="MBC5695727.1"/>
    </source>
</evidence>
<reference evidence="2 3" key="1">
    <citation type="submission" date="2020-08" db="EMBL/GenBank/DDBJ databases">
        <title>Genome public.</title>
        <authorList>
            <person name="Liu C."/>
            <person name="Sun Q."/>
        </authorList>
    </citation>
    <scope>NUCLEOTIDE SEQUENCE [LARGE SCALE GENOMIC DNA]</scope>
    <source>
        <strain evidence="2 3">M2</strain>
    </source>
</reference>
<gene>
    <name evidence="2" type="ORF">H8S02_07180</name>
</gene>
<dbReference type="RefSeq" id="WP_118685840.1">
    <property type="nucleotide sequence ID" value="NZ_JACOPK010000005.1"/>
</dbReference>
<name>A0ABR7GN40_9FIRM</name>
<feature type="transmembrane region" description="Helical" evidence="1">
    <location>
        <begin position="53"/>
        <end position="73"/>
    </location>
</feature>
<evidence type="ECO:0000313" key="3">
    <source>
        <dbReference type="Proteomes" id="UP000641741"/>
    </source>
</evidence>
<evidence type="ECO:0000256" key="1">
    <source>
        <dbReference type="SAM" id="Phobius"/>
    </source>
</evidence>
<keyword evidence="1" id="KW-0812">Transmembrane</keyword>
<accession>A0ABR7GN40</accession>
<comment type="caution">
    <text evidence="2">The sequence shown here is derived from an EMBL/GenBank/DDBJ whole genome shotgun (WGS) entry which is preliminary data.</text>
</comment>
<keyword evidence="1" id="KW-0472">Membrane</keyword>
<protein>
    <submittedName>
        <fullName evidence="2">Uncharacterized protein</fullName>
    </submittedName>
</protein>
<dbReference type="Proteomes" id="UP000641741">
    <property type="component" value="Unassembled WGS sequence"/>
</dbReference>
<organism evidence="2 3">
    <name type="scientific">Agathobaculum hominis</name>
    <dbReference type="NCBI Taxonomy" id="2763014"/>
    <lineage>
        <taxon>Bacteria</taxon>
        <taxon>Bacillati</taxon>
        <taxon>Bacillota</taxon>
        <taxon>Clostridia</taxon>
        <taxon>Eubacteriales</taxon>
        <taxon>Butyricicoccaceae</taxon>
        <taxon>Agathobaculum</taxon>
    </lineage>
</organism>
<keyword evidence="3" id="KW-1185">Reference proteome</keyword>
<keyword evidence="1" id="KW-1133">Transmembrane helix</keyword>
<dbReference type="EMBL" id="JACOPK010000005">
    <property type="protein sequence ID" value="MBC5695727.1"/>
    <property type="molecule type" value="Genomic_DNA"/>
</dbReference>